<dbReference type="PANTHER" id="PTHR38774:SF1">
    <property type="entry name" value="CYTOPLASMIC PROTEIN"/>
    <property type="match status" value="1"/>
</dbReference>
<dbReference type="Proteomes" id="UP001595840">
    <property type="component" value="Unassembled WGS sequence"/>
</dbReference>
<comment type="caution">
    <text evidence="1">The sequence shown here is derived from an EMBL/GenBank/DDBJ whole genome shotgun (WGS) entry which is preliminary data.</text>
</comment>
<dbReference type="PANTHER" id="PTHR38774">
    <property type="entry name" value="CYTOPLASMIC PROTEIN-RELATED"/>
    <property type="match status" value="1"/>
</dbReference>
<keyword evidence="2" id="KW-1185">Reference proteome</keyword>
<dbReference type="RefSeq" id="WP_290260435.1">
    <property type="nucleotide sequence ID" value="NZ_JAUFQG010000004.1"/>
</dbReference>
<organism evidence="1 2">
    <name type="scientific">Simiduia curdlanivorans</name>
    <dbReference type="NCBI Taxonomy" id="1492769"/>
    <lineage>
        <taxon>Bacteria</taxon>
        <taxon>Pseudomonadati</taxon>
        <taxon>Pseudomonadota</taxon>
        <taxon>Gammaproteobacteria</taxon>
        <taxon>Cellvibrionales</taxon>
        <taxon>Cellvibrionaceae</taxon>
        <taxon>Simiduia</taxon>
    </lineage>
</organism>
<name>A0ABV8V5R4_9GAMM</name>
<dbReference type="InterPro" id="IPR009659">
    <property type="entry name" value="DUF1249"/>
</dbReference>
<accession>A0ABV8V5R4</accession>
<dbReference type="Pfam" id="PF06853">
    <property type="entry name" value="DUF1249"/>
    <property type="match status" value="1"/>
</dbReference>
<evidence type="ECO:0000313" key="1">
    <source>
        <dbReference type="EMBL" id="MFC4362523.1"/>
    </source>
</evidence>
<dbReference type="EMBL" id="JBHSCX010000006">
    <property type="protein sequence ID" value="MFC4362523.1"/>
    <property type="molecule type" value="Genomic_DNA"/>
</dbReference>
<evidence type="ECO:0000313" key="2">
    <source>
        <dbReference type="Proteomes" id="UP001595840"/>
    </source>
</evidence>
<gene>
    <name evidence="1" type="ORF">ACFOX3_09420</name>
</gene>
<proteinExistence type="predicted"/>
<sequence>MIERSSIRTRRRYQVNLVEQQALGDLNYVRLMRLMPDLHQASQWSFRISAPRGDWRVTLSVEERARFTTSVLISRHQGDCEWTRFPALRVRLYHDASMAEVIAWERHRVKLGRYSYPNNKMYQCDEKAQLNRFLGEWLSHCLAQGKANAVNLKLTG</sequence>
<protein>
    <submittedName>
        <fullName evidence="1">DUF1249 domain-containing protein</fullName>
    </submittedName>
</protein>
<reference evidence="2" key="1">
    <citation type="journal article" date="2019" name="Int. J. Syst. Evol. Microbiol.">
        <title>The Global Catalogue of Microorganisms (GCM) 10K type strain sequencing project: providing services to taxonomists for standard genome sequencing and annotation.</title>
        <authorList>
            <consortium name="The Broad Institute Genomics Platform"/>
            <consortium name="The Broad Institute Genome Sequencing Center for Infectious Disease"/>
            <person name="Wu L."/>
            <person name="Ma J."/>
        </authorList>
    </citation>
    <scope>NUCLEOTIDE SEQUENCE [LARGE SCALE GENOMIC DNA]</scope>
    <source>
        <strain evidence="2">CECT 8570</strain>
    </source>
</reference>